<evidence type="ECO:0000313" key="1">
    <source>
        <dbReference type="EMBL" id="RJT37438.1"/>
    </source>
</evidence>
<protein>
    <submittedName>
        <fullName evidence="1">DUF2732 family protein</fullName>
    </submittedName>
</protein>
<evidence type="ECO:0000313" key="2">
    <source>
        <dbReference type="Proteomes" id="UP000284908"/>
    </source>
</evidence>
<accession>A0A419N3B3</accession>
<dbReference type="AlphaFoldDB" id="A0A419N3B3"/>
<dbReference type="OrthoDB" id="6506024at2"/>
<gene>
    <name evidence="1" type="ORF">D6C13_22045</name>
</gene>
<reference evidence="1 2" key="1">
    <citation type="submission" date="2018-09" db="EMBL/GenBank/DDBJ databases">
        <authorList>
            <person name="Le Fleche-Mateos A."/>
        </authorList>
    </citation>
    <scope>NUCLEOTIDE SEQUENCE [LARGE SCALE GENOMIC DNA]</scope>
    <source>
        <strain evidence="1 2">DSM 27399</strain>
    </source>
</reference>
<proteinExistence type="predicted"/>
<name>A0A419N3B3_9GAMM</name>
<dbReference type="RefSeq" id="WP_120134824.1">
    <property type="nucleotide sequence ID" value="NZ_RAHH01000034.1"/>
</dbReference>
<dbReference type="Proteomes" id="UP000284908">
    <property type="component" value="Unassembled WGS sequence"/>
</dbReference>
<sequence length="84" mass="9401">MRNIETHPIKFSSNQGAVQAEYIAYLASLSDARLDERRNLAAVFSARLDAIAAFILQKDVGGRGAVEILRQEAERIQNEAWEII</sequence>
<comment type="caution">
    <text evidence="1">The sequence shown here is derived from an EMBL/GenBank/DDBJ whole genome shotgun (WGS) entry which is preliminary data.</text>
</comment>
<dbReference type="Pfam" id="PF10809">
    <property type="entry name" value="DUF2732"/>
    <property type="match status" value="1"/>
</dbReference>
<dbReference type="EMBL" id="RAHH01000034">
    <property type="protein sequence ID" value="RJT37438.1"/>
    <property type="molecule type" value="Genomic_DNA"/>
</dbReference>
<keyword evidence="2" id="KW-1185">Reference proteome</keyword>
<organism evidence="1 2">
    <name type="scientific">Rahnella woolbedingensis</name>
    <dbReference type="NCBI Taxonomy" id="1510574"/>
    <lineage>
        <taxon>Bacteria</taxon>
        <taxon>Pseudomonadati</taxon>
        <taxon>Pseudomonadota</taxon>
        <taxon>Gammaproteobacteria</taxon>
        <taxon>Enterobacterales</taxon>
        <taxon>Yersiniaceae</taxon>
        <taxon>Rahnella</taxon>
    </lineage>
</organism>
<dbReference type="InterPro" id="IPR020126">
    <property type="entry name" value="DUF2732"/>
</dbReference>